<organism evidence="1 2">
    <name type="scientific">Puccinia triticina</name>
    <dbReference type="NCBI Taxonomy" id="208348"/>
    <lineage>
        <taxon>Eukaryota</taxon>
        <taxon>Fungi</taxon>
        <taxon>Dikarya</taxon>
        <taxon>Basidiomycota</taxon>
        <taxon>Pucciniomycotina</taxon>
        <taxon>Pucciniomycetes</taxon>
        <taxon>Pucciniales</taxon>
        <taxon>Pucciniaceae</taxon>
        <taxon>Puccinia</taxon>
    </lineage>
</organism>
<keyword evidence="2" id="KW-1185">Reference proteome</keyword>
<evidence type="ECO:0000313" key="1">
    <source>
        <dbReference type="EMBL" id="WAQ84316.1"/>
    </source>
</evidence>
<gene>
    <name evidence="1" type="ORF">PtA15_4A769</name>
</gene>
<reference evidence="1" key="1">
    <citation type="submission" date="2022-10" db="EMBL/GenBank/DDBJ databases">
        <title>Puccinia triticina Genome sequencing and assembly.</title>
        <authorList>
            <person name="Li C."/>
        </authorList>
    </citation>
    <scope>NUCLEOTIDE SEQUENCE</scope>
    <source>
        <strain evidence="1">Pt15</strain>
    </source>
</reference>
<proteinExistence type="predicted"/>
<dbReference type="RefSeq" id="XP_053019871.1">
    <property type="nucleotide sequence ID" value="XM_053168686.1"/>
</dbReference>
<sequence>MGASVSSPNMAWNSLLKCSGIYSQFCNACARELKCSKKYCALAKLEPGLCVLDPRKGRSSTTPESVDSPASGLPKVHIDPCLFDESAGIVSGSALPAAHSTATRPPRSQSFPVDNEGDYQMGALAPGLSFALDFCLSPQVLRKDALPTAHHFPLSSPSLVHPSLPSSATLPSPPSPVKAGDTASSVFEHIDFFPTARASQPPKTPLPLSPVYTCPSTTQDTVAFISRLYLPFNQQPGNVDIPYYQ</sequence>
<evidence type="ECO:0000313" key="2">
    <source>
        <dbReference type="Proteomes" id="UP001164743"/>
    </source>
</evidence>
<accession>A0ABY7CGG5</accession>
<dbReference type="Proteomes" id="UP001164743">
    <property type="component" value="Chromosome 4A"/>
</dbReference>
<dbReference type="GeneID" id="77809581"/>
<dbReference type="EMBL" id="CP110424">
    <property type="protein sequence ID" value="WAQ84316.1"/>
    <property type="molecule type" value="Genomic_DNA"/>
</dbReference>
<name>A0ABY7CGG5_9BASI</name>
<protein>
    <submittedName>
        <fullName evidence="1">Uncharacterized protein</fullName>
    </submittedName>
</protein>